<organism evidence="1 2">
    <name type="scientific">Caldicellulosiruptor morganii</name>
    <dbReference type="NCBI Taxonomy" id="1387555"/>
    <lineage>
        <taxon>Bacteria</taxon>
        <taxon>Bacillati</taxon>
        <taxon>Bacillota</taxon>
        <taxon>Bacillota incertae sedis</taxon>
        <taxon>Caldicellulosiruptorales</taxon>
        <taxon>Caldicellulosiruptoraceae</taxon>
        <taxon>Caldicellulosiruptor</taxon>
    </lineage>
</organism>
<sequence length="346" mass="40273">MKVIKSFYKLILLFALIISTLLSLNIFGVEFIHPYMFLRYEYKKTYQGIKYYEDIVPIKGGIAVIYRGRIGIISSGDSITWNRVAYQNHRAYSDGEIAVAWVQGGRYLHIISSKDQKDILYPANIEKVRVKNGKVLVLLSGKSEDYLIMYDRNQNIIFSVKYKEKVIDCDFNGTFAVAILKPRDSNQIAISLADKRGIYMTKLLSANLQSARRCYAIEDNILLYNQKRLEVFDSKLKTRINAFEFSAPPEYAMGNPNILLAKNKVLVYSKLRKSFVLKQIEEFDWMCADAEKIVTSRGNEIRIYSLNLNRLKTLRVNSSGFVKAVINRDRLYYIYNDRIKLYQERW</sequence>
<protein>
    <submittedName>
        <fullName evidence="1">Uncharacterized protein</fullName>
    </submittedName>
</protein>
<evidence type="ECO:0000313" key="2">
    <source>
        <dbReference type="Proteomes" id="UP001164909"/>
    </source>
</evidence>
<dbReference type="EMBL" id="CP113865">
    <property type="protein sequence ID" value="WAM33850.1"/>
    <property type="molecule type" value="Genomic_DNA"/>
</dbReference>
<accession>A0ABY7BM03</accession>
<gene>
    <name evidence="1" type="ORF">OTK00_002399</name>
</gene>
<reference evidence="1" key="1">
    <citation type="submission" date="2022-12" db="EMBL/GenBank/DDBJ databases">
        <authorList>
            <person name="Bing R.G."/>
            <person name="Willard D.J."/>
            <person name="Manesh M.J.H."/>
            <person name="Laemthong T."/>
            <person name="Crosby J.R."/>
            <person name="Kelly R.M."/>
        </authorList>
    </citation>
    <scope>NUCLEOTIDE SEQUENCE</scope>
    <source>
        <strain evidence="1">DSM 8990</strain>
    </source>
</reference>
<evidence type="ECO:0000313" key="1">
    <source>
        <dbReference type="EMBL" id="WAM33850.1"/>
    </source>
</evidence>
<proteinExistence type="predicted"/>
<dbReference type="Proteomes" id="UP001164909">
    <property type="component" value="Chromosome"/>
</dbReference>
<keyword evidence="2" id="KW-1185">Reference proteome</keyword>
<dbReference type="RefSeq" id="WP_045168635.1">
    <property type="nucleotide sequence ID" value="NZ_CP113865.1"/>
</dbReference>
<name>A0ABY7BM03_9FIRM</name>